<dbReference type="Proteomes" id="UP000278746">
    <property type="component" value="Unassembled WGS sequence"/>
</dbReference>
<feature type="domain" description="Metalloprotease TldD/E N-terminal" evidence="2">
    <location>
        <begin position="23"/>
        <end position="85"/>
    </location>
</feature>
<dbReference type="Pfam" id="PF19290">
    <property type="entry name" value="PmbA_TldD_2nd"/>
    <property type="match status" value="1"/>
</dbReference>
<organism evidence="5 6">
    <name type="scientific">Alteribacter keqinensis</name>
    <dbReference type="NCBI Taxonomy" id="2483800"/>
    <lineage>
        <taxon>Bacteria</taxon>
        <taxon>Bacillati</taxon>
        <taxon>Bacillota</taxon>
        <taxon>Bacilli</taxon>
        <taxon>Bacillales</taxon>
        <taxon>Bacillaceae</taxon>
        <taxon>Alteribacter</taxon>
    </lineage>
</organism>
<evidence type="ECO:0000259" key="2">
    <source>
        <dbReference type="Pfam" id="PF01523"/>
    </source>
</evidence>
<comment type="caution">
    <text evidence="5">The sequence shown here is derived from an EMBL/GenBank/DDBJ whole genome shotgun (WGS) entry which is preliminary data.</text>
</comment>
<evidence type="ECO:0000313" key="6">
    <source>
        <dbReference type="Proteomes" id="UP000278746"/>
    </source>
</evidence>
<evidence type="ECO:0000259" key="4">
    <source>
        <dbReference type="Pfam" id="PF19290"/>
    </source>
</evidence>
<dbReference type="AlphaFoldDB" id="A0A3M7TUQ4"/>
<dbReference type="Pfam" id="PF19289">
    <property type="entry name" value="PmbA_TldD_3rd"/>
    <property type="match status" value="1"/>
</dbReference>
<proteinExistence type="inferred from homology"/>
<dbReference type="OrthoDB" id="9803618at2"/>
<dbReference type="EMBL" id="RHIB01000001">
    <property type="protein sequence ID" value="RNA69376.1"/>
    <property type="molecule type" value="Genomic_DNA"/>
</dbReference>
<dbReference type="InterPro" id="IPR047657">
    <property type="entry name" value="PmbA"/>
</dbReference>
<dbReference type="InterPro" id="IPR045569">
    <property type="entry name" value="Metalloprtase-TldD/E_C"/>
</dbReference>
<dbReference type="GO" id="GO:0005829">
    <property type="term" value="C:cytosol"/>
    <property type="evidence" value="ECO:0007669"/>
    <property type="project" value="TreeGrafter"/>
</dbReference>
<comment type="similarity">
    <text evidence="1">Belongs to the peptidase U62 family.</text>
</comment>
<dbReference type="InterPro" id="IPR036059">
    <property type="entry name" value="TldD/PmbA_sf"/>
</dbReference>
<dbReference type="PANTHER" id="PTHR43421:SF1">
    <property type="entry name" value="METALLOPROTEASE PMBA"/>
    <property type="match status" value="1"/>
</dbReference>
<dbReference type="RefSeq" id="WP_122896896.1">
    <property type="nucleotide sequence ID" value="NZ_RHIB01000001.1"/>
</dbReference>
<dbReference type="Pfam" id="PF01523">
    <property type="entry name" value="PmbA_TldD_1st"/>
    <property type="match status" value="1"/>
</dbReference>
<dbReference type="PANTHER" id="PTHR43421">
    <property type="entry name" value="METALLOPROTEASE PMBA"/>
    <property type="match status" value="1"/>
</dbReference>
<sequence>MEMTAFKERLFKAGSKAGFEEMELYYVNGEKFSTKVYENEVDSYTVANDGGLSFRGLIDGQMGYAYTEKIDETSIDLLVQEAKENLGILDTEDREDLFEGSSSYPQLDLYAEKLEQITPQEKIAFLKKLEKACKDQSEKVSSVNYCMLQSFASEKRIANSKGLDVQNKGNAVYVFVSVVVKEKEDIKSAQTLKVSRDFSKFDAGKIAEEVVAEALSYLGAEPVKSGQYPVILKNKAAASLFQTFVGSFSAENIQKGKSRLAGKIGEKVAGENITVIDNPHDEKRFSSRSFDSEGVPTKPLNVIENGVLQTFLHNRKTAKKDGVSPTGHASKASYKGTIGISPSNMTIKAGKKSYDDLISESQEAVVITDLQGLHSGANPISGDFSLAAHGYLVKAGKIVRPVNQITVAGNFFTLLQQVEEVGNDLEIELPSGGSIGSPSLKVANLSIGGK</sequence>
<evidence type="ECO:0000313" key="5">
    <source>
        <dbReference type="EMBL" id="RNA69376.1"/>
    </source>
</evidence>
<accession>A0A3M7TUQ4</accession>
<dbReference type="GO" id="GO:0006508">
    <property type="term" value="P:proteolysis"/>
    <property type="evidence" value="ECO:0007669"/>
    <property type="project" value="InterPro"/>
</dbReference>
<evidence type="ECO:0000259" key="3">
    <source>
        <dbReference type="Pfam" id="PF19289"/>
    </source>
</evidence>
<dbReference type="InterPro" id="IPR045570">
    <property type="entry name" value="Metalloprtase-TldD/E_cen_dom"/>
</dbReference>
<name>A0A3M7TUQ4_9BACI</name>
<reference evidence="5 6" key="1">
    <citation type="submission" date="2018-10" db="EMBL/GenBank/DDBJ databases">
        <title>Bacillus Keqinensis sp. nov., a moderately halophilic bacterium isolated from a saline-alkaline lake.</title>
        <authorList>
            <person name="Wang H."/>
        </authorList>
    </citation>
    <scope>NUCLEOTIDE SEQUENCE [LARGE SCALE GENOMIC DNA]</scope>
    <source>
        <strain evidence="5 6">KQ-3</strain>
    </source>
</reference>
<dbReference type="InterPro" id="IPR002510">
    <property type="entry name" value="Metalloprtase-TldD/E_N"/>
</dbReference>
<dbReference type="InterPro" id="IPR035068">
    <property type="entry name" value="TldD/PmbA_N"/>
</dbReference>
<dbReference type="GO" id="GO:0008237">
    <property type="term" value="F:metallopeptidase activity"/>
    <property type="evidence" value="ECO:0007669"/>
    <property type="project" value="InterPro"/>
</dbReference>
<keyword evidence="6" id="KW-1185">Reference proteome</keyword>
<protein>
    <submittedName>
        <fullName evidence="5">TldD/PmbA family protein</fullName>
    </submittedName>
</protein>
<evidence type="ECO:0000256" key="1">
    <source>
        <dbReference type="ARBA" id="ARBA00005836"/>
    </source>
</evidence>
<feature type="domain" description="Metalloprotease TldD/E C-terminal" evidence="3">
    <location>
        <begin position="225"/>
        <end position="449"/>
    </location>
</feature>
<feature type="domain" description="Metalloprotease TldD/E central" evidence="4">
    <location>
        <begin position="113"/>
        <end position="216"/>
    </location>
</feature>
<dbReference type="SUPFAM" id="SSF111283">
    <property type="entry name" value="Putative modulator of DNA gyrase, PmbA/TldD"/>
    <property type="match status" value="1"/>
</dbReference>
<gene>
    <name evidence="5" type="ORF">EBO34_05400</name>
</gene>
<dbReference type="Gene3D" id="3.30.2290.10">
    <property type="entry name" value="PmbA/TldD superfamily"/>
    <property type="match status" value="1"/>
</dbReference>